<sequence>MIRLSTLCLFSLVVLVFPIGCGGSSENPVKGGENQYDIHDVNNPIPSSALNVKIEASKTTINPGEVVEIEVKYTQLPETRVLVDWINVTEFGKLSETEEEKLTWTAPDNINTLEVIEVINAVVTGVSRMISTDGLDTRTQILTETKTILLTVTGT</sequence>
<reference evidence="1" key="1">
    <citation type="submission" date="2018-05" db="EMBL/GenBank/DDBJ databases">
        <authorList>
            <person name="Lanie J.A."/>
            <person name="Ng W.-L."/>
            <person name="Kazmierczak K.M."/>
            <person name="Andrzejewski T.M."/>
            <person name="Davidsen T.M."/>
            <person name="Wayne K.J."/>
            <person name="Tettelin H."/>
            <person name="Glass J.I."/>
            <person name="Rusch D."/>
            <person name="Podicherti R."/>
            <person name="Tsui H.-C.T."/>
            <person name="Winkler M.E."/>
        </authorList>
    </citation>
    <scope>NUCLEOTIDE SEQUENCE</scope>
</reference>
<accession>A0A381VI97</accession>
<gene>
    <name evidence="1" type="ORF">METZ01_LOCUS92886</name>
</gene>
<organism evidence="1">
    <name type="scientific">marine metagenome</name>
    <dbReference type="NCBI Taxonomy" id="408172"/>
    <lineage>
        <taxon>unclassified sequences</taxon>
        <taxon>metagenomes</taxon>
        <taxon>ecological metagenomes</taxon>
    </lineage>
</organism>
<protein>
    <submittedName>
        <fullName evidence="1">Uncharacterized protein</fullName>
    </submittedName>
</protein>
<proteinExistence type="predicted"/>
<dbReference type="AlphaFoldDB" id="A0A381VI97"/>
<evidence type="ECO:0000313" key="1">
    <source>
        <dbReference type="EMBL" id="SVA40032.1"/>
    </source>
</evidence>
<name>A0A381VI97_9ZZZZ</name>
<dbReference type="EMBL" id="UINC01008905">
    <property type="protein sequence ID" value="SVA40032.1"/>
    <property type="molecule type" value="Genomic_DNA"/>
</dbReference>